<sequence length="469" mass="52458">MSHETLQDVIDGTTDLVAHFRSSKIGKHVYPVVPAEFTNWMSEQLAWRNSVALFDQTHHMDNFFIQGPDALKLVSDTGIGSVANFDIDRAKQFTTTAPNGRVIGDGIMFRESADSFTFVGRAPTVNWLSYQAEVGGYDVETVIDRRSPSRPRGPASRRLFRFEVQGPLAWQVLEKLHGAEIPESRFFRMGHISIDGLQVRTLRHGVAGQPGLELWGPYDEHDRVRDAILAAGAEFGMLSVGSRAYPSVSGEVGWIPSPLPAIYTGEELADYRRWLRADSFEAVGSITGSFESVNVEDYYLTPWDLGYGRFVKFDHDFHGREALERLDTERQRGKVTLEWNAEDLTRVMGTLFDPAAPTYKFFDLPNATYGTANYDAVRNTDGDLVGFSTYTSYSYNERRALSLGIVDADIEIGTELELVWGEPGGGRDLVVIPPHEQTTIRAVVRPAPYSADTRQSYEGGGRWRNAARR</sequence>
<evidence type="ECO:0000313" key="3">
    <source>
        <dbReference type="Proteomes" id="UP000431744"/>
    </source>
</evidence>
<dbReference type="AlphaFoldDB" id="A0A6H9WMT9"/>
<dbReference type="OrthoDB" id="2055370at2"/>
<organism evidence="2 3">
    <name type="scientific">Pseudoclavibacter endophyticus</name>
    <dbReference type="NCBI Taxonomy" id="1778590"/>
    <lineage>
        <taxon>Bacteria</taxon>
        <taxon>Bacillati</taxon>
        <taxon>Actinomycetota</taxon>
        <taxon>Actinomycetes</taxon>
        <taxon>Micrococcales</taxon>
        <taxon>Microbacteriaceae</taxon>
        <taxon>Pseudoclavibacter</taxon>
    </lineage>
</organism>
<keyword evidence="2" id="KW-0808">Transferase</keyword>
<accession>A0A6H9WMT9</accession>
<evidence type="ECO:0000259" key="1">
    <source>
        <dbReference type="Pfam" id="PF01571"/>
    </source>
</evidence>
<evidence type="ECO:0000313" key="2">
    <source>
        <dbReference type="EMBL" id="KAB1648058.1"/>
    </source>
</evidence>
<dbReference type="PANTHER" id="PTHR43757">
    <property type="entry name" value="AMINOMETHYLTRANSFERASE"/>
    <property type="match status" value="1"/>
</dbReference>
<dbReference type="Gene3D" id="3.30.1360.120">
    <property type="entry name" value="Probable tRNA modification gtpase trme, domain 1"/>
    <property type="match status" value="1"/>
</dbReference>
<protein>
    <submittedName>
        <fullName evidence="2">Aminomethyl transferase family protein</fullName>
    </submittedName>
</protein>
<keyword evidence="3" id="KW-1185">Reference proteome</keyword>
<comment type="caution">
    <text evidence="2">The sequence shown here is derived from an EMBL/GenBank/DDBJ whole genome shotgun (WGS) entry which is preliminary data.</text>
</comment>
<dbReference type="InterPro" id="IPR027266">
    <property type="entry name" value="TrmE/GcvT-like"/>
</dbReference>
<dbReference type="InterPro" id="IPR006222">
    <property type="entry name" value="GCVT_N"/>
</dbReference>
<reference evidence="2 3" key="1">
    <citation type="submission" date="2019-09" db="EMBL/GenBank/DDBJ databases">
        <title>Phylogeny of genus Pseudoclavibacter and closely related genus.</title>
        <authorList>
            <person name="Li Y."/>
        </authorList>
    </citation>
    <scope>NUCLEOTIDE SEQUENCE [LARGE SCALE GENOMIC DNA]</scope>
    <source>
        <strain evidence="2 3">EGI 60007</strain>
    </source>
</reference>
<dbReference type="GO" id="GO:0016740">
    <property type="term" value="F:transferase activity"/>
    <property type="evidence" value="ECO:0007669"/>
    <property type="project" value="UniProtKB-KW"/>
</dbReference>
<dbReference type="PANTHER" id="PTHR43757:SF2">
    <property type="entry name" value="AMINOMETHYLTRANSFERASE, MITOCHONDRIAL"/>
    <property type="match status" value="1"/>
</dbReference>
<dbReference type="SUPFAM" id="SSF103025">
    <property type="entry name" value="Folate-binding domain"/>
    <property type="match status" value="1"/>
</dbReference>
<dbReference type="InterPro" id="IPR028896">
    <property type="entry name" value="GcvT/YgfZ/DmdA"/>
</dbReference>
<dbReference type="EMBL" id="WBJY01000002">
    <property type="protein sequence ID" value="KAB1648058.1"/>
    <property type="molecule type" value="Genomic_DNA"/>
</dbReference>
<dbReference type="RefSeq" id="WP_158029253.1">
    <property type="nucleotide sequence ID" value="NZ_BMHG01000001.1"/>
</dbReference>
<feature type="domain" description="GCVT N-terminal" evidence="1">
    <location>
        <begin position="37"/>
        <end position="254"/>
    </location>
</feature>
<gene>
    <name evidence="2" type="ORF">F8O04_10015</name>
</gene>
<name>A0A6H9WMT9_9MICO</name>
<proteinExistence type="predicted"/>
<dbReference type="Pfam" id="PF01571">
    <property type="entry name" value="GCV_T"/>
    <property type="match status" value="1"/>
</dbReference>
<dbReference type="Proteomes" id="UP000431744">
    <property type="component" value="Unassembled WGS sequence"/>
</dbReference>